<reference evidence="3" key="1">
    <citation type="submission" date="2017-02" db="UniProtKB">
        <authorList>
            <consortium name="WormBaseParasite"/>
        </authorList>
    </citation>
    <scope>IDENTIFICATION</scope>
</reference>
<reference evidence="1 2" key="2">
    <citation type="submission" date="2018-11" db="EMBL/GenBank/DDBJ databases">
        <authorList>
            <consortium name="Pathogen Informatics"/>
        </authorList>
    </citation>
    <scope>NUCLEOTIDE SEQUENCE [LARGE SCALE GENOMIC DNA]</scope>
</reference>
<keyword evidence="2" id="KW-1185">Reference proteome</keyword>
<dbReference type="AlphaFoldDB" id="A0A0R3Q7M9"/>
<evidence type="ECO:0000313" key="2">
    <source>
        <dbReference type="Proteomes" id="UP000280834"/>
    </source>
</evidence>
<dbReference type="EMBL" id="UZAG01001231">
    <property type="protein sequence ID" value="VDO10768.1"/>
    <property type="molecule type" value="Genomic_DNA"/>
</dbReference>
<gene>
    <name evidence="1" type="ORF">BTMF_LOCUS1661</name>
</gene>
<sequence length="127" mass="15200">HKIKLYHFIPYALKQKYENRELQLPEDVSNLDNLKHYASLNIVFVNNDLEYRHLPIQEGFVDGKRRLFVKCGNKNILPFKKLEHLVQHYANTFAYIDRFVISMYNTAAYYRMRNQTIRNIGFSTISL</sequence>
<protein>
    <submittedName>
        <fullName evidence="3">Tick transposon</fullName>
    </submittedName>
</protein>
<accession>A0A0R3Q7M9</accession>
<dbReference type="Proteomes" id="UP000280834">
    <property type="component" value="Unassembled WGS sequence"/>
</dbReference>
<evidence type="ECO:0000313" key="3">
    <source>
        <dbReference type="WBParaSite" id="BTMF_0000233301-mRNA-1"/>
    </source>
</evidence>
<evidence type="ECO:0000313" key="1">
    <source>
        <dbReference type="EMBL" id="VDO10768.1"/>
    </source>
</evidence>
<dbReference type="WBParaSite" id="BTMF_0000233301-mRNA-1">
    <property type="protein sequence ID" value="BTMF_0000233301-mRNA-1"/>
    <property type="gene ID" value="BTMF_0000233301"/>
</dbReference>
<proteinExistence type="predicted"/>
<organism evidence="3">
    <name type="scientific">Brugia timori</name>
    <dbReference type="NCBI Taxonomy" id="42155"/>
    <lineage>
        <taxon>Eukaryota</taxon>
        <taxon>Metazoa</taxon>
        <taxon>Ecdysozoa</taxon>
        <taxon>Nematoda</taxon>
        <taxon>Chromadorea</taxon>
        <taxon>Rhabditida</taxon>
        <taxon>Spirurina</taxon>
        <taxon>Spiruromorpha</taxon>
        <taxon>Filarioidea</taxon>
        <taxon>Onchocercidae</taxon>
        <taxon>Brugia</taxon>
    </lineage>
</organism>
<name>A0A0R3Q7M9_9BILA</name>